<evidence type="ECO:0000313" key="8">
    <source>
        <dbReference type="EMBL" id="OAY83264.1"/>
    </source>
</evidence>
<feature type="region of interest" description="Disordered" evidence="6">
    <location>
        <begin position="366"/>
        <end position="388"/>
    </location>
</feature>
<dbReference type="GO" id="GO:0005634">
    <property type="term" value="C:nucleus"/>
    <property type="evidence" value="ECO:0007669"/>
    <property type="project" value="UniProtKB-SubCell"/>
</dbReference>
<keyword evidence="3" id="KW-0227">DNA damage</keyword>
<dbReference type="Gene3D" id="3.60.15.10">
    <property type="entry name" value="Ribonuclease Z/Hydroxyacylglutathione hydrolase-like"/>
    <property type="match status" value="1"/>
</dbReference>
<dbReference type="GO" id="GO:0036297">
    <property type="term" value="P:interstrand cross-link repair"/>
    <property type="evidence" value="ECO:0007669"/>
    <property type="project" value="TreeGrafter"/>
</dbReference>
<dbReference type="GO" id="GO:0035312">
    <property type="term" value="F:5'-3' DNA exonuclease activity"/>
    <property type="evidence" value="ECO:0007669"/>
    <property type="project" value="TreeGrafter"/>
</dbReference>
<evidence type="ECO:0000256" key="1">
    <source>
        <dbReference type="ARBA" id="ARBA00004123"/>
    </source>
</evidence>
<keyword evidence="8" id="KW-0540">Nuclease</keyword>
<comment type="subcellular location">
    <subcellularLocation>
        <location evidence="1">Nucleus</location>
    </subcellularLocation>
</comment>
<dbReference type="FunFam" id="3.60.15.10:FF:000039">
    <property type="entry name" value="DNA repair metallo-beta-lactamase family protein"/>
    <property type="match status" value="1"/>
</dbReference>
<keyword evidence="4" id="KW-0234">DNA repair</keyword>
<gene>
    <name evidence="8" type="ORF">ACMD2_06620</name>
</gene>
<dbReference type="SUPFAM" id="SSF56281">
    <property type="entry name" value="Metallo-hydrolase/oxidoreductase"/>
    <property type="match status" value="1"/>
</dbReference>
<evidence type="ECO:0000256" key="5">
    <source>
        <dbReference type="ARBA" id="ARBA00023242"/>
    </source>
</evidence>
<comment type="caution">
    <text evidence="8">The sequence shown here is derived from an EMBL/GenBank/DDBJ whole genome shotgun (WGS) entry which is preliminary data.</text>
</comment>
<dbReference type="Gene3D" id="3.40.50.12650">
    <property type="match status" value="1"/>
</dbReference>
<dbReference type="AlphaFoldDB" id="A0A199W1U6"/>
<sequence>MPIEMPRGLPFSVDTWSAASERKRHHFLTHAHRDHLAGVAAHASYPVYASRITKTLALHYFPQLEDSLFVEIEVGDSVAIDDPDANFTVTAYDANHCPGAVMFLFEGEFGNILHTGDCRLTPDCLQNLPLKYIANRGKETASPLDYLFLDCTFGRCSLKFPSKQSAIQQVISCIWKHPHAPVVYLACDLLGQEEILAEVSRAFGSKIFVDEATNSECFRALSLAAPEILSCDSSSRFQVVGFSRLYEKASEKIAEAQSNLQPEPLFLRPSAQWYAASVSQNPKPNLAEAERDEFGVWHVCFSMHSSREELECALQFLRPEWVISTTPPCLAMELSYVKKHCYKTKLTPDDPLWKLFKLSPVKKSASKPVSKETPKTHDFSDQDESQLKDLPISPRELKNFELSPPCCAEPSVTLFGRARLGLEDDNAFIQEEKSKRFIANEETETELSHAQHVTLVEQVAANKSESSDTAAAVEELSSTGESTQVSSVGNSELTADESEFRKDMVFYGSLKGYNPSLRRLYRSMNVPVPQPLPSLVELLETSKRVKIGSGSNYSRLNGRHYSLP</sequence>
<comment type="similarity">
    <text evidence="2">Belongs to the DNA repair metallo-beta-lactamase (DRMBL) family.</text>
</comment>
<feature type="region of interest" description="Disordered" evidence="6">
    <location>
        <begin position="462"/>
        <end position="492"/>
    </location>
</feature>
<dbReference type="PANTHER" id="PTHR23240">
    <property type="entry name" value="DNA CROSS-LINK REPAIR PROTEIN PSO2/SNM1-RELATED"/>
    <property type="match status" value="1"/>
</dbReference>
<keyword evidence="8" id="KW-0378">Hydrolase</keyword>
<feature type="compositionally biased region" description="Polar residues" evidence="6">
    <location>
        <begin position="476"/>
        <end position="492"/>
    </location>
</feature>
<feature type="compositionally biased region" description="Basic and acidic residues" evidence="6">
    <location>
        <begin position="369"/>
        <end position="380"/>
    </location>
</feature>
<evidence type="ECO:0000256" key="6">
    <source>
        <dbReference type="SAM" id="MobiDB-lite"/>
    </source>
</evidence>
<dbReference type="GO" id="GO:0003684">
    <property type="term" value="F:damaged DNA binding"/>
    <property type="evidence" value="ECO:0007669"/>
    <property type="project" value="TreeGrafter"/>
</dbReference>
<evidence type="ECO:0000256" key="3">
    <source>
        <dbReference type="ARBA" id="ARBA00022763"/>
    </source>
</evidence>
<dbReference type="InterPro" id="IPR036866">
    <property type="entry name" value="RibonucZ/Hydroxyglut_hydro"/>
</dbReference>
<organism evidence="8 9">
    <name type="scientific">Ananas comosus</name>
    <name type="common">Pineapple</name>
    <name type="synonym">Ananas ananas</name>
    <dbReference type="NCBI Taxonomy" id="4615"/>
    <lineage>
        <taxon>Eukaryota</taxon>
        <taxon>Viridiplantae</taxon>
        <taxon>Streptophyta</taxon>
        <taxon>Embryophyta</taxon>
        <taxon>Tracheophyta</taxon>
        <taxon>Spermatophyta</taxon>
        <taxon>Magnoliopsida</taxon>
        <taxon>Liliopsida</taxon>
        <taxon>Poales</taxon>
        <taxon>Bromeliaceae</taxon>
        <taxon>Bromelioideae</taxon>
        <taxon>Ananas</taxon>
    </lineage>
</organism>
<dbReference type="EMBL" id="LSRQ01000366">
    <property type="protein sequence ID" value="OAY83264.1"/>
    <property type="molecule type" value="Genomic_DNA"/>
</dbReference>
<feature type="domain" description="DNA repair metallo-beta-lactamase" evidence="7">
    <location>
        <begin position="227"/>
        <end position="329"/>
    </location>
</feature>
<protein>
    <submittedName>
        <fullName evidence="8">5' exonuclease Apollo</fullName>
    </submittedName>
</protein>
<dbReference type="Proteomes" id="UP000092600">
    <property type="component" value="Unassembled WGS sequence"/>
</dbReference>
<dbReference type="PANTHER" id="PTHR23240:SF31">
    <property type="entry name" value="DNA REPAIR METALLO-BETA-LACTAMASE FAMILY PROTEIN"/>
    <property type="match status" value="1"/>
</dbReference>
<evidence type="ECO:0000259" key="7">
    <source>
        <dbReference type="Pfam" id="PF07522"/>
    </source>
</evidence>
<dbReference type="InterPro" id="IPR011084">
    <property type="entry name" value="DRMBL"/>
</dbReference>
<evidence type="ECO:0000313" key="9">
    <source>
        <dbReference type="Proteomes" id="UP000092600"/>
    </source>
</evidence>
<dbReference type="FunFam" id="3.40.50.12650:FF:000005">
    <property type="entry name" value="DNA repair metallo-beta-lactamase family protein"/>
    <property type="match status" value="1"/>
</dbReference>
<keyword evidence="8" id="KW-0269">Exonuclease</keyword>
<evidence type="ECO:0000256" key="4">
    <source>
        <dbReference type="ARBA" id="ARBA00023204"/>
    </source>
</evidence>
<proteinExistence type="inferred from homology"/>
<keyword evidence="5" id="KW-0539">Nucleus</keyword>
<dbReference type="STRING" id="4615.A0A199W1U6"/>
<reference evidence="8 9" key="1">
    <citation type="journal article" date="2016" name="DNA Res.">
        <title>The draft genome of MD-2 pineapple using hybrid error correction of long reads.</title>
        <authorList>
            <person name="Redwan R.M."/>
            <person name="Saidin A."/>
            <person name="Kumar S.V."/>
        </authorList>
    </citation>
    <scope>NUCLEOTIDE SEQUENCE [LARGE SCALE GENOMIC DNA]</scope>
    <source>
        <strain evidence="9">cv. MD2</strain>
        <tissue evidence="8">Leaf</tissue>
    </source>
</reference>
<dbReference type="Pfam" id="PF07522">
    <property type="entry name" value="DRMBL"/>
    <property type="match status" value="1"/>
</dbReference>
<name>A0A199W1U6_ANACO</name>
<evidence type="ECO:0000256" key="2">
    <source>
        <dbReference type="ARBA" id="ARBA00010304"/>
    </source>
</evidence>
<accession>A0A199W1U6</accession>
<dbReference type="GO" id="GO:0006303">
    <property type="term" value="P:double-strand break repair via nonhomologous end joining"/>
    <property type="evidence" value="ECO:0007669"/>
    <property type="project" value="TreeGrafter"/>
</dbReference>